<evidence type="ECO:0000256" key="1">
    <source>
        <dbReference type="SAM" id="Phobius"/>
    </source>
</evidence>
<evidence type="ECO:0000313" key="3">
    <source>
        <dbReference type="Proteomes" id="UP000886721"/>
    </source>
</evidence>
<feature type="transmembrane region" description="Helical" evidence="1">
    <location>
        <begin position="82"/>
        <end position="102"/>
    </location>
</feature>
<proteinExistence type="predicted"/>
<organism evidence="2 3">
    <name type="scientific">Candidatus Anaerostipes excrementavium</name>
    <dbReference type="NCBI Taxonomy" id="2838463"/>
    <lineage>
        <taxon>Bacteria</taxon>
        <taxon>Bacillati</taxon>
        <taxon>Bacillota</taxon>
        <taxon>Clostridia</taxon>
        <taxon>Lachnospirales</taxon>
        <taxon>Lachnospiraceae</taxon>
        <taxon>Anaerostipes</taxon>
    </lineage>
</organism>
<sequence>MLSALVLGLLKGMGGADINWFQSCQIAGLKSLGCSMGWLLGTIGMVMELYVFAIIILLLGVVLGNIYFVAGMLNYPKVKKDGTVYAIFLLTIIMAVITYLFLTQLVSSAATSGLDSLQSIL</sequence>
<keyword evidence="1" id="KW-0812">Transmembrane</keyword>
<accession>A0A9D1WWS7</accession>
<feature type="transmembrane region" description="Helical" evidence="1">
    <location>
        <begin position="38"/>
        <end position="70"/>
    </location>
</feature>
<gene>
    <name evidence="2" type="ORF">H9735_09160</name>
</gene>
<dbReference type="EMBL" id="DXEM01000031">
    <property type="protein sequence ID" value="HIX68266.1"/>
    <property type="molecule type" value="Genomic_DNA"/>
</dbReference>
<dbReference type="AlphaFoldDB" id="A0A9D1WWS7"/>
<protein>
    <submittedName>
        <fullName evidence="2">Uncharacterized protein</fullName>
    </submittedName>
</protein>
<keyword evidence="1" id="KW-1133">Transmembrane helix</keyword>
<evidence type="ECO:0000313" key="2">
    <source>
        <dbReference type="EMBL" id="HIX68266.1"/>
    </source>
</evidence>
<comment type="caution">
    <text evidence="2">The sequence shown here is derived from an EMBL/GenBank/DDBJ whole genome shotgun (WGS) entry which is preliminary data.</text>
</comment>
<name>A0A9D1WWS7_9FIRM</name>
<dbReference type="Proteomes" id="UP000886721">
    <property type="component" value="Unassembled WGS sequence"/>
</dbReference>
<keyword evidence="1" id="KW-0472">Membrane</keyword>
<reference evidence="2" key="2">
    <citation type="submission" date="2021-04" db="EMBL/GenBank/DDBJ databases">
        <authorList>
            <person name="Gilroy R."/>
        </authorList>
    </citation>
    <scope>NUCLEOTIDE SEQUENCE</scope>
    <source>
        <strain evidence="2">CHK191-13928</strain>
    </source>
</reference>
<reference evidence="2" key="1">
    <citation type="journal article" date="2021" name="PeerJ">
        <title>Extensive microbial diversity within the chicken gut microbiome revealed by metagenomics and culture.</title>
        <authorList>
            <person name="Gilroy R."/>
            <person name="Ravi A."/>
            <person name="Getino M."/>
            <person name="Pursley I."/>
            <person name="Horton D.L."/>
            <person name="Alikhan N.F."/>
            <person name="Baker D."/>
            <person name="Gharbi K."/>
            <person name="Hall N."/>
            <person name="Watson M."/>
            <person name="Adriaenssens E.M."/>
            <person name="Foster-Nyarko E."/>
            <person name="Jarju S."/>
            <person name="Secka A."/>
            <person name="Antonio M."/>
            <person name="Oren A."/>
            <person name="Chaudhuri R.R."/>
            <person name="La Ragione R."/>
            <person name="Hildebrand F."/>
            <person name="Pallen M.J."/>
        </authorList>
    </citation>
    <scope>NUCLEOTIDE SEQUENCE</scope>
    <source>
        <strain evidence="2">CHK191-13928</strain>
    </source>
</reference>